<evidence type="ECO:0000256" key="3">
    <source>
        <dbReference type="SAM" id="MobiDB-lite"/>
    </source>
</evidence>
<dbReference type="PANTHER" id="PTHR32083:SF34">
    <property type="entry name" value="COILED-COIL DOMAIN-CONTAINING PROTEIN 146"/>
    <property type="match status" value="1"/>
</dbReference>
<reference evidence="4 5" key="1">
    <citation type="submission" date="2014-04" db="EMBL/GenBank/DDBJ databases">
        <title>Genome evolution of avian class.</title>
        <authorList>
            <person name="Zhang G."/>
            <person name="Li C."/>
        </authorList>
    </citation>
    <scope>NUCLEOTIDE SEQUENCE [LARGE SCALE GENOMIC DNA]</scope>
    <source>
        <strain evidence="4">BGI_N341</strain>
    </source>
</reference>
<accession>A0A093EKD0</accession>
<keyword evidence="5" id="KW-1185">Reference proteome</keyword>
<evidence type="ECO:0000256" key="2">
    <source>
        <dbReference type="SAM" id="Coils"/>
    </source>
</evidence>
<name>A0A093EKD0_TYTAL</name>
<feature type="coiled-coil region" evidence="2">
    <location>
        <begin position="399"/>
        <end position="426"/>
    </location>
</feature>
<dbReference type="EMBL" id="KK369699">
    <property type="protein sequence ID" value="KFV42878.1"/>
    <property type="molecule type" value="Genomic_DNA"/>
</dbReference>
<protein>
    <submittedName>
        <fullName evidence="4">Coiled-coil domain-containing protein 146</fullName>
    </submittedName>
</protein>
<feature type="region of interest" description="Disordered" evidence="3">
    <location>
        <begin position="1"/>
        <end position="22"/>
    </location>
</feature>
<evidence type="ECO:0000313" key="4">
    <source>
        <dbReference type="EMBL" id="KFV42878.1"/>
    </source>
</evidence>
<feature type="compositionally biased region" description="Low complexity" evidence="3">
    <location>
        <begin position="1"/>
        <end position="12"/>
    </location>
</feature>
<evidence type="ECO:0000256" key="1">
    <source>
        <dbReference type="ARBA" id="ARBA00023054"/>
    </source>
</evidence>
<keyword evidence="1 2" id="KW-0175">Coiled coil</keyword>
<feature type="coiled-coil region" evidence="2">
    <location>
        <begin position="245"/>
        <end position="307"/>
    </location>
</feature>
<organism evidence="4 5">
    <name type="scientific">Tyto alba</name>
    <name type="common">Barn owl</name>
    <dbReference type="NCBI Taxonomy" id="56313"/>
    <lineage>
        <taxon>Eukaryota</taxon>
        <taxon>Metazoa</taxon>
        <taxon>Chordata</taxon>
        <taxon>Craniata</taxon>
        <taxon>Vertebrata</taxon>
        <taxon>Euteleostomi</taxon>
        <taxon>Archelosauria</taxon>
        <taxon>Archosauria</taxon>
        <taxon>Dinosauria</taxon>
        <taxon>Saurischia</taxon>
        <taxon>Theropoda</taxon>
        <taxon>Coelurosauria</taxon>
        <taxon>Aves</taxon>
        <taxon>Neognathae</taxon>
        <taxon>Neoaves</taxon>
        <taxon>Telluraves</taxon>
        <taxon>Strigiformes</taxon>
        <taxon>Tytonidae</taxon>
        <taxon>Tyto</taxon>
    </lineage>
</organism>
<dbReference type="GO" id="GO:0005856">
    <property type="term" value="C:cytoskeleton"/>
    <property type="evidence" value="ECO:0007669"/>
    <property type="project" value="TreeGrafter"/>
</dbReference>
<sequence>MSQTGEESSSSSDTEVEIGKEQPICALAPTVYSRDEGSTDVTASPAFQCLDELFSAGKITGTRVAELKGKYTLLHKTVISLQESEIQLLQEAKRLSVELEQQQHELEKAEQFPEESSGEVSRIRQQLLSCQNEYNAIKERECEIQFKMECLQEEKRLLENEYERIPKQKEADKKIKQLKENYDELCKEVIQRKAEINAIKEDTSSKQKLMLIDKKETEKLLEKQANLKDDLVKILGVPAQLGKETEKMNRKKIDAEKKKEALNDQIEELNGTLKAIGKRTEEILQEREDVMKELDEKQILLDNKEQECITLTKLLEINREKESVVLSDRAALEDKLNKCVLEKKKQNDILIQKQTQKDRELKNLKKVDLELNMIYHSLEQDKSHHKRLKLEAEAIPKTNGVLLERRRELQKEIEMTKRNLAEQEMMSDMDAHMLEACIAEEGRLFKEQEKCRDELSRLAHLTCLKVEEREQKSRDVQKAQIKLQNVMKEIKRKDLEIRAYKKRKRDIQRQLREFAKMYDVIQNERNKCINLVHAAQQKASEIKNRVKLLGNEIENLRNTAITKERKLQKQHLKNTNNIAITDSLKSDYCKIVQIIHEMKEKKKQQCLDLERLTNMVTPIEKEIVQLRKKYERAIQQRNESGLLLRDREEELCILYEKINIQEILCRNGDTEMQVMDEEIRFLKLKVAEKKRQIKLWFQALPVKNALNAHLVVLQIQYSQCKDRIKWMEEIFADPMDESRKRDLGGEDPSPPELLKKIEQLEVELVQKEEKLLETDFLYEHVCRLTDRTRAAAENGKQDTLLLAKRTNELQKKVKDRTRKMMALLAELSMKQALAIKLQQEMRDREQFLMTVSSRIDQGLPPPKETEKDWLKVLRNEKMQKEAAEARAKHAAAGEQAAAPDCVHVTAEQRPTAYVPDDEYSLPLPRPYGALAPFRPSDPGANMRHFRKPVVKPVEI</sequence>
<dbReference type="AlphaFoldDB" id="A0A093EKD0"/>
<gene>
    <name evidence="4" type="ORF">N341_00499</name>
</gene>
<evidence type="ECO:0000313" key="5">
    <source>
        <dbReference type="Proteomes" id="UP000054190"/>
    </source>
</evidence>
<proteinExistence type="predicted"/>
<feature type="coiled-coil region" evidence="2">
    <location>
        <begin position="85"/>
        <end position="195"/>
    </location>
</feature>
<feature type="region of interest" description="Disordered" evidence="3">
    <location>
        <begin position="930"/>
        <end position="955"/>
    </location>
</feature>
<dbReference type="Proteomes" id="UP000054190">
    <property type="component" value="Unassembled WGS sequence"/>
</dbReference>
<dbReference type="PANTHER" id="PTHR32083">
    <property type="entry name" value="CILIA AND FLAGELLA-ASSOCIATED PROTEIN 58-RELATED"/>
    <property type="match status" value="1"/>
</dbReference>
<feature type="coiled-coil region" evidence="2">
    <location>
        <begin position="469"/>
        <end position="566"/>
    </location>
</feature>